<proteinExistence type="predicted"/>
<organism evidence="3 4">
    <name type="scientific">Ilyodon furcidens</name>
    <name type="common">goldbreast splitfin</name>
    <dbReference type="NCBI Taxonomy" id="33524"/>
    <lineage>
        <taxon>Eukaryota</taxon>
        <taxon>Metazoa</taxon>
        <taxon>Chordata</taxon>
        <taxon>Craniata</taxon>
        <taxon>Vertebrata</taxon>
        <taxon>Euteleostomi</taxon>
        <taxon>Actinopterygii</taxon>
        <taxon>Neopterygii</taxon>
        <taxon>Teleostei</taxon>
        <taxon>Neoteleostei</taxon>
        <taxon>Acanthomorphata</taxon>
        <taxon>Ovalentaria</taxon>
        <taxon>Atherinomorphae</taxon>
        <taxon>Cyprinodontiformes</taxon>
        <taxon>Goodeidae</taxon>
        <taxon>Ilyodon</taxon>
    </lineage>
</organism>
<feature type="domain" description="TOCA HR1" evidence="2">
    <location>
        <begin position="17"/>
        <end position="50"/>
    </location>
</feature>
<accession>A0ABV0UYE5</accession>
<evidence type="ECO:0000259" key="2">
    <source>
        <dbReference type="Pfam" id="PF25610"/>
    </source>
</evidence>
<name>A0ABV0UYE5_9TELE</name>
<evidence type="ECO:0000256" key="1">
    <source>
        <dbReference type="SAM" id="SignalP"/>
    </source>
</evidence>
<dbReference type="Pfam" id="PF25610">
    <property type="entry name" value="HR1_TOCA"/>
    <property type="match status" value="1"/>
</dbReference>
<comment type="caution">
    <text evidence="3">The sequence shown here is derived from an EMBL/GenBank/DDBJ whole genome shotgun (WGS) entry which is preliminary data.</text>
</comment>
<keyword evidence="4" id="KW-1185">Reference proteome</keyword>
<reference evidence="3 4" key="1">
    <citation type="submission" date="2021-06" db="EMBL/GenBank/DDBJ databases">
        <authorList>
            <person name="Palmer J.M."/>
        </authorList>
    </citation>
    <scope>NUCLEOTIDE SEQUENCE [LARGE SCALE GENOMIC DNA]</scope>
    <source>
        <strain evidence="4">if_2019</strain>
        <tissue evidence="3">Muscle</tissue>
    </source>
</reference>
<gene>
    <name evidence="3" type="primary">FNBP1L_2</name>
    <name evidence="3" type="ORF">ILYODFUR_030718</name>
</gene>
<evidence type="ECO:0000313" key="3">
    <source>
        <dbReference type="EMBL" id="MEQ2249567.1"/>
    </source>
</evidence>
<protein>
    <submittedName>
        <fullName evidence="3">Formin-binding protein 1-like</fullName>
    </submittedName>
</protein>
<dbReference type="Proteomes" id="UP001482620">
    <property type="component" value="Unassembled WGS sequence"/>
</dbReference>
<dbReference type="InterPro" id="IPR057870">
    <property type="entry name" value="HR1_TOCA"/>
</dbReference>
<dbReference type="EMBL" id="JAHRIQ010085718">
    <property type="protein sequence ID" value="MEQ2249567.1"/>
    <property type="molecule type" value="Genomic_DNA"/>
</dbReference>
<evidence type="ECO:0000313" key="4">
    <source>
        <dbReference type="Proteomes" id="UP001482620"/>
    </source>
</evidence>
<feature type="chain" id="PRO_5047261294" evidence="1">
    <location>
        <begin position="19"/>
        <end position="67"/>
    </location>
</feature>
<sequence length="67" mass="7932">MMFLSFCTLSLKLGSSLTDCSHLPPEQRRKKLLARIKNLNQEIQREREQRPHDLLPFLLWIIQMVLG</sequence>
<feature type="signal peptide" evidence="1">
    <location>
        <begin position="1"/>
        <end position="18"/>
    </location>
</feature>
<dbReference type="Gene3D" id="6.10.140.470">
    <property type="match status" value="1"/>
</dbReference>
<keyword evidence="1" id="KW-0732">Signal</keyword>